<keyword evidence="1" id="KW-0472">Membrane</keyword>
<organism evidence="2 3">
    <name type="scientific">Bradyrhizobium erythrophlei</name>
    <dbReference type="NCBI Taxonomy" id="1437360"/>
    <lineage>
        <taxon>Bacteria</taxon>
        <taxon>Pseudomonadati</taxon>
        <taxon>Pseudomonadota</taxon>
        <taxon>Alphaproteobacteria</taxon>
        <taxon>Hyphomicrobiales</taxon>
        <taxon>Nitrobacteraceae</taxon>
        <taxon>Bradyrhizobium</taxon>
    </lineage>
</organism>
<dbReference type="OrthoDB" id="8202243at2"/>
<feature type="transmembrane region" description="Helical" evidence="1">
    <location>
        <begin position="21"/>
        <end position="45"/>
    </location>
</feature>
<evidence type="ECO:0000256" key="1">
    <source>
        <dbReference type="SAM" id="Phobius"/>
    </source>
</evidence>
<proteinExistence type="predicted"/>
<protein>
    <submittedName>
        <fullName evidence="2">Uncharacterized protein</fullName>
    </submittedName>
</protein>
<gene>
    <name evidence="2" type="ORF">SAMN05443248_2020</name>
</gene>
<feature type="transmembrane region" description="Helical" evidence="1">
    <location>
        <begin position="142"/>
        <end position="168"/>
    </location>
</feature>
<sequence length="318" mass="36390">MTDYHNPAWTKESRFRGSLDDVIIIPLVVVALAAKKILHFILSILMRLLDYAFPLAMQIVWLPLFAARVLGNVIVTAISVALRLVPLSETNRRRWSIAIRRNWSWLRRKISYQAFERAVHTAFESGMAFVFRKCRHLTPNTALLVILGAVLWLPISFGAATAMHAILFAKVTSWPAWMQLLHPLATVIAKSKLLVLPVYPAAWPKAKRHPLVQLVFKGYETLKRMYVIKKVGFRYRQTEIVGIAVVERLERTVGIASAVRWRRNAHVAEHFGVEKPTQKLQSFFSRWSIKFSAEYYEAKEQQASDVLSLSSSGLRTLR</sequence>
<dbReference type="RefSeq" id="WP_079601081.1">
    <property type="nucleotide sequence ID" value="NZ_LT670817.1"/>
</dbReference>
<accession>A0A1M5KYA8</accession>
<dbReference type="Proteomes" id="UP000189796">
    <property type="component" value="Chromosome I"/>
</dbReference>
<dbReference type="AlphaFoldDB" id="A0A1M5KYA8"/>
<evidence type="ECO:0000313" key="3">
    <source>
        <dbReference type="Proteomes" id="UP000189796"/>
    </source>
</evidence>
<keyword evidence="1" id="KW-1133">Transmembrane helix</keyword>
<keyword evidence="1" id="KW-0812">Transmembrane</keyword>
<reference evidence="2 3" key="1">
    <citation type="submission" date="2016-11" db="EMBL/GenBank/DDBJ databases">
        <authorList>
            <person name="Jaros S."/>
            <person name="Januszkiewicz K."/>
            <person name="Wedrychowicz H."/>
        </authorList>
    </citation>
    <scope>NUCLEOTIDE SEQUENCE [LARGE SCALE GENOMIC DNA]</scope>
    <source>
        <strain evidence="2 3">GAS138</strain>
    </source>
</reference>
<feature type="transmembrane region" description="Helical" evidence="1">
    <location>
        <begin position="65"/>
        <end position="85"/>
    </location>
</feature>
<name>A0A1M5KYA8_9BRAD</name>
<evidence type="ECO:0000313" key="2">
    <source>
        <dbReference type="EMBL" id="SHG57695.1"/>
    </source>
</evidence>
<dbReference type="EMBL" id="LT670817">
    <property type="protein sequence ID" value="SHG57695.1"/>
    <property type="molecule type" value="Genomic_DNA"/>
</dbReference>